<dbReference type="AlphaFoldDB" id="A0AAE3N7S2"/>
<feature type="signal peptide" evidence="2">
    <location>
        <begin position="1"/>
        <end position="25"/>
    </location>
</feature>
<feature type="compositionally biased region" description="Low complexity" evidence="1">
    <location>
        <begin position="108"/>
        <end position="126"/>
    </location>
</feature>
<organism evidence="3 4">
    <name type="scientific">Xenophilus arseniciresistens</name>
    <dbReference type="NCBI Taxonomy" id="1283306"/>
    <lineage>
        <taxon>Bacteria</taxon>
        <taxon>Pseudomonadati</taxon>
        <taxon>Pseudomonadota</taxon>
        <taxon>Betaproteobacteria</taxon>
        <taxon>Burkholderiales</taxon>
        <taxon>Comamonadaceae</taxon>
        <taxon>Xenophilus</taxon>
    </lineage>
</organism>
<evidence type="ECO:0000256" key="2">
    <source>
        <dbReference type="SAM" id="SignalP"/>
    </source>
</evidence>
<keyword evidence="4" id="KW-1185">Reference proteome</keyword>
<keyword evidence="2" id="KW-0732">Signal</keyword>
<proteinExistence type="predicted"/>
<dbReference type="EMBL" id="JAQIPB010000002">
    <property type="protein sequence ID" value="MDA7416143.1"/>
    <property type="molecule type" value="Genomic_DNA"/>
</dbReference>
<name>A0AAE3N7S2_9BURK</name>
<evidence type="ECO:0000313" key="4">
    <source>
        <dbReference type="Proteomes" id="UP001212602"/>
    </source>
</evidence>
<feature type="compositionally biased region" description="Basic and acidic residues" evidence="1">
    <location>
        <begin position="153"/>
        <end position="207"/>
    </location>
</feature>
<evidence type="ECO:0000256" key="1">
    <source>
        <dbReference type="SAM" id="MobiDB-lite"/>
    </source>
</evidence>
<evidence type="ECO:0000313" key="3">
    <source>
        <dbReference type="EMBL" id="MDA7416143.1"/>
    </source>
</evidence>
<accession>A0AAE3N7S2</accession>
<feature type="region of interest" description="Disordered" evidence="1">
    <location>
        <begin position="79"/>
        <end position="217"/>
    </location>
</feature>
<sequence length="217" mass="24736">MKLNRPLSRVLTSWLLLATGTAALAQGLSDAQIDAERERIGAQRRVIDARHAQERAACYQRFAVEDCLRESRRRLRDDTDDLRRQETMLNDMQRKRRGAEQLERLEAKQAAPAAPDAQQRQSAAEGQRAREERAAENARSRAGKAAEAAQNRADFESRQQERADHAASVEQRRAQEPEARERFKRKQADALKRREERARLNAEKEKAPAAPLPAPVR</sequence>
<feature type="compositionally biased region" description="Basic and acidic residues" evidence="1">
    <location>
        <begin position="127"/>
        <end position="139"/>
    </location>
</feature>
<protein>
    <submittedName>
        <fullName evidence="3">Uncharacterized protein</fullName>
    </submittedName>
</protein>
<feature type="compositionally biased region" description="Basic and acidic residues" evidence="1">
    <location>
        <begin position="98"/>
        <end position="107"/>
    </location>
</feature>
<dbReference type="RefSeq" id="WP_271427374.1">
    <property type="nucleotide sequence ID" value="NZ_JAQIPB010000002.1"/>
</dbReference>
<reference evidence="3" key="1">
    <citation type="submission" date="2023-01" db="EMBL/GenBank/DDBJ databases">
        <title>Xenophilus mangrovi sp. nov., isolated from soil of Mangrove nature reserve.</title>
        <authorList>
            <person name="Xu S."/>
            <person name="Liu Z."/>
            <person name="Xu Y."/>
        </authorList>
    </citation>
    <scope>NUCLEOTIDE SEQUENCE</scope>
    <source>
        <strain evidence="3">YW8</strain>
    </source>
</reference>
<feature type="chain" id="PRO_5042074266" evidence="2">
    <location>
        <begin position="26"/>
        <end position="217"/>
    </location>
</feature>
<comment type="caution">
    <text evidence="3">The sequence shown here is derived from an EMBL/GenBank/DDBJ whole genome shotgun (WGS) entry which is preliminary data.</text>
</comment>
<gene>
    <name evidence="3" type="ORF">PGB34_07160</name>
</gene>
<dbReference type="Proteomes" id="UP001212602">
    <property type="component" value="Unassembled WGS sequence"/>
</dbReference>